<keyword evidence="2" id="KW-0732">Signal</keyword>
<dbReference type="Pfam" id="PF00657">
    <property type="entry name" value="Lipase_GDSL"/>
    <property type="match status" value="1"/>
</dbReference>
<dbReference type="InterPro" id="IPR036514">
    <property type="entry name" value="SGNH_hydro_sf"/>
</dbReference>
<organism evidence="3 4">
    <name type="scientific">Rehmannia glutinosa</name>
    <name type="common">Chinese foxglove</name>
    <dbReference type="NCBI Taxonomy" id="99300"/>
    <lineage>
        <taxon>Eukaryota</taxon>
        <taxon>Viridiplantae</taxon>
        <taxon>Streptophyta</taxon>
        <taxon>Embryophyta</taxon>
        <taxon>Tracheophyta</taxon>
        <taxon>Spermatophyta</taxon>
        <taxon>Magnoliopsida</taxon>
        <taxon>eudicotyledons</taxon>
        <taxon>Gunneridae</taxon>
        <taxon>Pentapetalae</taxon>
        <taxon>asterids</taxon>
        <taxon>lamiids</taxon>
        <taxon>Lamiales</taxon>
        <taxon>Orobanchaceae</taxon>
        <taxon>Rehmannieae</taxon>
        <taxon>Rehmannia</taxon>
    </lineage>
</organism>
<comment type="similarity">
    <text evidence="1">Belongs to the 'GDSL' lipolytic enzyme family.</text>
</comment>
<dbReference type="PANTHER" id="PTHR45642:SF107">
    <property type="entry name" value="SGNH HYDROLASE-TYPE ESTERASE SUPERFAMILY PROTEIN-RELATED"/>
    <property type="match status" value="1"/>
</dbReference>
<evidence type="ECO:0000256" key="2">
    <source>
        <dbReference type="SAM" id="SignalP"/>
    </source>
</evidence>
<dbReference type="CDD" id="cd01837">
    <property type="entry name" value="SGNH_plant_lipase_like"/>
    <property type="match status" value="1"/>
</dbReference>
<keyword evidence="4" id="KW-1185">Reference proteome</keyword>
<feature type="signal peptide" evidence="2">
    <location>
        <begin position="1"/>
        <end position="32"/>
    </location>
</feature>
<evidence type="ECO:0000313" key="4">
    <source>
        <dbReference type="Proteomes" id="UP001318860"/>
    </source>
</evidence>
<dbReference type="Proteomes" id="UP001318860">
    <property type="component" value="Unassembled WGS sequence"/>
</dbReference>
<dbReference type="EMBL" id="JABTTQ020000009">
    <property type="protein sequence ID" value="KAK6149971.1"/>
    <property type="molecule type" value="Genomic_DNA"/>
</dbReference>
<feature type="chain" id="PRO_5045048550" description="GDSL esterase/lipase" evidence="2">
    <location>
        <begin position="33"/>
        <end position="362"/>
    </location>
</feature>
<dbReference type="SUPFAM" id="SSF52266">
    <property type="entry name" value="SGNH hydrolase"/>
    <property type="match status" value="1"/>
</dbReference>
<sequence>MWWSLSSSFPPVSVLFLLHFLLLILFAHIAETRNSSIPAFFVFGDSTVDSGNNNYIKTISKSNFPPYGKDFPNHIPTGRFTNGRLVTDFLASDVGIKDYIPPYLDPTLSLDDLKTGVCFASAGTGFDPLTAQISGSIPIQKQLKYFKEYKSKMELYIGTERTRSLISKAVFFISVGTNDFIVNYYGPPIRRKTYTISAYQDFILQLGQQFLQGLLKLGARKIAFVGLPPIGCVPAVITLNSDNALINRGCIERLSSVARDYNRLLQSKLTAMQTHGANIIYVDIYTSVEEMIKKPQQFGFEEVNCGCCGSGIIEASILCNPYSLVCSDDSKYVFWDSVHPTEAAYYKVFKDLRSIVDKFSKD</sequence>
<comment type="caution">
    <text evidence="3">The sequence shown here is derived from an EMBL/GenBank/DDBJ whole genome shotgun (WGS) entry which is preliminary data.</text>
</comment>
<dbReference type="PANTHER" id="PTHR45642">
    <property type="entry name" value="GDSL ESTERASE/LIPASE EXL3"/>
    <property type="match status" value="1"/>
</dbReference>
<dbReference type="InterPro" id="IPR035669">
    <property type="entry name" value="SGNH_plant_lipase-like"/>
</dbReference>
<dbReference type="Gene3D" id="3.40.50.1110">
    <property type="entry name" value="SGNH hydrolase"/>
    <property type="match status" value="1"/>
</dbReference>
<accession>A0ABR0WTR1</accession>
<name>A0ABR0WTR1_REHGL</name>
<evidence type="ECO:0000313" key="3">
    <source>
        <dbReference type="EMBL" id="KAK6149971.1"/>
    </source>
</evidence>
<gene>
    <name evidence="3" type="ORF">DH2020_017496</name>
</gene>
<evidence type="ECO:0000256" key="1">
    <source>
        <dbReference type="ARBA" id="ARBA00008668"/>
    </source>
</evidence>
<evidence type="ECO:0008006" key="5">
    <source>
        <dbReference type="Google" id="ProtNLM"/>
    </source>
</evidence>
<reference evidence="3 4" key="1">
    <citation type="journal article" date="2021" name="Comput. Struct. Biotechnol. J.">
        <title>De novo genome assembly of the potent medicinal plant Rehmannia glutinosa using nanopore technology.</title>
        <authorList>
            <person name="Ma L."/>
            <person name="Dong C."/>
            <person name="Song C."/>
            <person name="Wang X."/>
            <person name="Zheng X."/>
            <person name="Niu Y."/>
            <person name="Chen S."/>
            <person name="Feng W."/>
        </authorList>
    </citation>
    <scope>NUCLEOTIDE SEQUENCE [LARGE SCALE GENOMIC DNA]</scope>
    <source>
        <strain evidence="3">DH-2019</strain>
    </source>
</reference>
<proteinExistence type="inferred from homology"/>
<protein>
    <recommendedName>
        <fullName evidence="5">GDSL esterase/lipase</fullName>
    </recommendedName>
</protein>
<dbReference type="InterPro" id="IPR001087">
    <property type="entry name" value="GDSL"/>
</dbReference>
<dbReference type="InterPro" id="IPR050592">
    <property type="entry name" value="GDSL_lipolytic_enzyme"/>
</dbReference>